<dbReference type="InterPro" id="IPR016032">
    <property type="entry name" value="Sig_transdc_resp-reg_C-effctor"/>
</dbReference>
<dbReference type="PANTHER" id="PTHR35807">
    <property type="entry name" value="TRANSCRIPTIONAL REGULATOR REDD-RELATED"/>
    <property type="match status" value="1"/>
</dbReference>
<dbReference type="CDD" id="cd15831">
    <property type="entry name" value="BTAD"/>
    <property type="match status" value="1"/>
</dbReference>
<dbReference type="InterPro" id="IPR011990">
    <property type="entry name" value="TPR-like_helical_dom_sf"/>
</dbReference>
<evidence type="ECO:0000256" key="3">
    <source>
        <dbReference type="ARBA" id="ARBA00023125"/>
    </source>
</evidence>
<dbReference type="SMART" id="SM01043">
    <property type="entry name" value="BTAD"/>
    <property type="match status" value="1"/>
</dbReference>
<accession>A0A4V2ERJ5</accession>
<keyword evidence="4" id="KW-0804">Transcription</keyword>
<gene>
    <name evidence="7" type="ORF">EV193_1139</name>
</gene>
<feature type="DNA-binding region" description="OmpR/PhoB-type" evidence="5">
    <location>
        <begin position="2"/>
        <end position="108"/>
    </location>
</feature>
<feature type="domain" description="OmpR/PhoB-type" evidence="6">
    <location>
        <begin position="2"/>
        <end position="108"/>
    </location>
</feature>
<evidence type="ECO:0000256" key="4">
    <source>
        <dbReference type="ARBA" id="ARBA00023163"/>
    </source>
</evidence>
<dbReference type="SUPFAM" id="SSF52540">
    <property type="entry name" value="P-loop containing nucleoside triphosphate hydrolases"/>
    <property type="match status" value="1"/>
</dbReference>
<dbReference type="AlphaFoldDB" id="A0A4V2ERJ5"/>
<protein>
    <submittedName>
        <fullName evidence="7">DNA-binding SARP family transcriptional activator</fullName>
    </submittedName>
</protein>
<dbReference type="InterPro" id="IPR001867">
    <property type="entry name" value="OmpR/PhoB-type_DNA-bd"/>
</dbReference>
<dbReference type="Gene3D" id="1.10.10.10">
    <property type="entry name" value="Winged helix-like DNA-binding domain superfamily/Winged helix DNA-binding domain"/>
    <property type="match status" value="1"/>
</dbReference>
<sequence>MNGITMINEGTVRFRVLGGLEVVSGDLPVPLGGVNQRAILGYLLLNSNQVVATSKLVNALWADDPPATARKILQNAVAGLRGVLGASGKGGAGMPALLTRSPGYLLAVDSKKVDLTQFRELAEQGRDHLTDGRWTEAARDLRAALALWRGPVLADLQEHGVAWPELSVVRKSRLAVLEDLAEAQLATGLHHEVVNQFESLTEAEPLRERLCGQVMLALYRCGRQADALSVYRRTRQVLVETLGLDPSRELQKLERAILDQDPALDLRERGWPWHFGPHSRTSADQMGAAGRDNGAQITVDVPVATAAIIDEPDPPAAGWRPANQPATGDGIHVERKWATILQVQPSWNTAVATDPEDFDQTVEELATIVREEVEQWGGQVAKHFGSVWLALFGVPDTLERDGERAIRAALAICGRFAALAEGSSDRARVAGTTVGASVAVATGEVLVSRPSMDDGHPYRVIGAVIDDCLRLLSASAPGKPRVCDKTRNANKSAFEFTKCDDAIGGWELSTVGGMNRADNDDTTTLLGRHQELSELWLRFDEVRRLGSSALVSIVGEAGTGKSRLVSEFSRAVRERHPDARILVSRFSPFGRDPVRAAAAGLLRSVAGISDSDPTAVVDRKLTAAVHELVGHEPTAATLRGELRDLLIPRREVTGPVDELAALRVCARLISAIAARTPTVAIFEDTHHGGDAAVAVLGELVRSPAITALVLATMRPASSGGLEDVDLELEIGPLSGESILGIIEELSYKYGLCEPGEPSLTEGRLATFQRALLNRIGGNPLFAVEYVRMLRDKAEGFPSPPTGGAGQIEAFEQDLSDLFLEPPPSVQSVIAARLDAMSLTEKSVLQDAAVLGESICPAGVAAVSGRDLHEVMRYLELFEEREFLRREVHDSRAGEPVFAFHSVVVRDLAFSQLSRAARAERQRQAQKWLRDQAGRMVAGSRASERS</sequence>
<evidence type="ECO:0000259" key="6">
    <source>
        <dbReference type="PROSITE" id="PS51755"/>
    </source>
</evidence>
<evidence type="ECO:0000256" key="2">
    <source>
        <dbReference type="ARBA" id="ARBA00023015"/>
    </source>
</evidence>
<dbReference type="InterPro" id="IPR041664">
    <property type="entry name" value="AAA_16"/>
</dbReference>
<dbReference type="SUPFAM" id="SSF46894">
    <property type="entry name" value="C-terminal effector domain of the bipartite response regulators"/>
    <property type="match status" value="1"/>
</dbReference>
<dbReference type="PANTHER" id="PTHR35807:SF1">
    <property type="entry name" value="TRANSCRIPTIONAL REGULATOR REDD"/>
    <property type="match status" value="1"/>
</dbReference>
<dbReference type="InterPro" id="IPR027417">
    <property type="entry name" value="P-loop_NTPase"/>
</dbReference>
<dbReference type="SUPFAM" id="SSF48452">
    <property type="entry name" value="TPR-like"/>
    <property type="match status" value="1"/>
</dbReference>
<comment type="similarity">
    <text evidence="1">Belongs to the AfsR/DnrI/RedD regulatory family.</text>
</comment>
<organism evidence="7 8">
    <name type="scientific">Herbihabitans rhizosphaerae</name>
    <dbReference type="NCBI Taxonomy" id="1872711"/>
    <lineage>
        <taxon>Bacteria</taxon>
        <taxon>Bacillati</taxon>
        <taxon>Actinomycetota</taxon>
        <taxon>Actinomycetes</taxon>
        <taxon>Pseudonocardiales</taxon>
        <taxon>Pseudonocardiaceae</taxon>
        <taxon>Herbihabitans</taxon>
    </lineage>
</organism>
<proteinExistence type="inferred from homology"/>
<keyword evidence="2" id="KW-0805">Transcription regulation</keyword>
<dbReference type="InterPro" id="IPR036388">
    <property type="entry name" value="WH-like_DNA-bd_sf"/>
</dbReference>
<dbReference type="Gene3D" id="3.30.70.1230">
    <property type="entry name" value="Nucleotide cyclase"/>
    <property type="match status" value="1"/>
</dbReference>
<dbReference type="Gene3D" id="1.25.40.10">
    <property type="entry name" value="Tetratricopeptide repeat domain"/>
    <property type="match status" value="1"/>
</dbReference>
<dbReference type="GO" id="GO:0000160">
    <property type="term" value="P:phosphorelay signal transduction system"/>
    <property type="evidence" value="ECO:0007669"/>
    <property type="project" value="InterPro"/>
</dbReference>
<name>A0A4V2ERJ5_9PSEU</name>
<dbReference type="InterPro" id="IPR051677">
    <property type="entry name" value="AfsR-DnrI-RedD_regulator"/>
</dbReference>
<keyword evidence="8" id="KW-1185">Reference proteome</keyword>
<dbReference type="GO" id="GO:0006355">
    <property type="term" value="P:regulation of DNA-templated transcription"/>
    <property type="evidence" value="ECO:0007669"/>
    <property type="project" value="InterPro"/>
</dbReference>
<keyword evidence="3 5" id="KW-0238">DNA-binding</keyword>
<evidence type="ECO:0000256" key="5">
    <source>
        <dbReference type="PROSITE-ProRule" id="PRU01091"/>
    </source>
</evidence>
<dbReference type="GO" id="GO:0003677">
    <property type="term" value="F:DNA binding"/>
    <property type="evidence" value="ECO:0007669"/>
    <property type="project" value="UniProtKB-UniRule"/>
</dbReference>
<dbReference type="FunFam" id="1.25.40.10:FF:000222">
    <property type="entry name" value="SARP family transcriptional regulator"/>
    <property type="match status" value="1"/>
</dbReference>
<dbReference type="PROSITE" id="PS51755">
    <property type="entry name" value="OMPR_PHOB"/>
    <property type="match status" value="1"/>
</dbReference>
<dbReference type="Proteomes" id="UP000294257">
    <property type="component" value="Unassembled WGS sequence"/>
</dbReference>
<comment type="caution">
    <text evidence="7">The sequence shown here is derived from an EMBL/GenBank/DDBJ whole genome shotgun (WGS) entry which is preliminary data.</text>
</comment>
<dbReference type="Pfam" id="PF03704">
    <property type="entry name" value="BTAD"/>
    <property type="match status" value="1"/>
</dbReference>
<dbReference type="InterPro" id="IPR029787">
    <property type="entry name" value="Nucleotide_cyclase"/>
</dbReference>
<dbReference type="OrthoDB" id="4336084at2"/>
<evidence type="ECO:0000313" key="7">
    <source>
        <dbReference type="EMBL" id="RZS32169.1"/>
    </source>
</evidence>
<dbReference type="SUPFAM" id="SSF55073">
    <property type="entry name" value="Nucleotide cyclase"/>
    <property type="match status" value="1"/>
</dbReference>
<evidence type="ECO:0000313" key="8">
    <source>
        <dbReference type="Proteomes" id="UP000294257"/>
    </source>
</evidence>
<evidence type="ECO:0000256" key="1">
    <source>
        <dbReference type="ARBA" id="ARBA00005820"/>
    </source>
</evidence>
<dbReference type="EMBL" id="SGWQ01000013">
    <property type="protein sequence ID" value="RZS32169.1"/>
    <property type="molecule type" value="Genomic_DNA"/>
</dbReference>
<dbReference type="InterPro" id="IPR005158">
    <property type="entry name" value="BTAD"/>
</dbReference>
<dbReference type="SMART" id="SM00862">
    <property type="entry name" value="Trans_reg_C"/>
    <property type="match status" value="1"/>
</dbReference>
<dbReference type="Pfam" id="PF13191">
    <property type="entry name" value="AAA_16"/>
    <property type="match status" value="1"/>
</dbReference>
<reference evidence="7 8" key="1">
    <citation type="submission" date="2019-02" db="EMBL/GenBank/DDBJ databases">
        <title>Genomic Encyclopedia of Type Strains, Phase IV (KMG-IV): sequencing the most valuable type-strain genomes for metagenomic binning, comparative biology and taxonomic classification.</title>
        <authorList>
            <person name="Goeker M."/>
        </authorList>
    </citation>
    <scope>NUCLEOTIDE SEQUENCE [LARGE SCALE GENOMIC DNA]</scope>
    <source>
        <strain evidence="7 8">DSM 101727</strain>
    </source>
</reference>